<proteinExistence type="predicted"/>
<evidence type="ECO:0000313" key="1">
    <source>
        <dbReference type="EMBL" id="CAB4214434.1"/>
    </source>
</evidence>
<accession>A0A6J5SJ60</accession>
<evidence type="ECO:0000313" key="2">
    <source>
        <dbReference type="EMBL" id="CAB4218286.1"/>
    </source>
</evidence>
<reference evidence="1" key="1">
    <citation type="submission" date="2020-05" db="EMBL/GenBank/DDBJ databases">
        <authorList>
            <person name="Chiriac C."/>
            <person name="Salcher M."/>
            <person name="Ghai R."/>
            <person name="Kavagutti S V."/>
        </authorList>
    </citation>
    <scope>NUCLEOTIDE SEQUENCE</scope>
</reference>
<protein>
    <submittedName>
        <fullName evidence="1">Uncharacterized protein</fullName>
    </submittedName>
</protein>
<name>A0A6J5SJ60_9CAUD</name>
<organism evidence="1">
    <name type="scientific">uncultured Caudovirales phage</name>
    <dbReference type="NCBI Taxonomy" id="2100421"/>
    <lineage>
        <taxon>Viruses</taxon>
        <taxon>Duplodnaviria</taxon>
        <taxon>Heunggongvirae</taxon>
        <taxon>Uroviricota</taxon>
        <taxon>Caudoviricetes</taxon>
        <taxon>Peduoviridae</taxon>
        <taxon>Maltschvirus</taxon>
        <taxon>Maltschvirus maltsch</taxon>
    </lineage>
</organism>
<dbReference type="EMBL" id="LR797412">
    <property type="protein sequence ID" value="CAB4214434.1"/>
    <property type="molecule type" value="Genomic_DNA"/>
</dbReference>
<dbReference type="EMBL" id="LR797459">
    <property type="protein sequence ID" value="CAB4218286.1"/>
    <property type="molecule type" value="Genomic_DNA"/>
</dbReference>
<gene>
    <name evidence="1" type="ORF">UFOVP1459_37</name>
    <name evidence="2" type="ORF">UFOVP1609_11</name>
</gene>
<sequence length="54" mass="6306">MKLITAKTMADLRHKIYTHEGWTRIFGESPAKRMKSAYTIAIDVKNNQWKAVKK</sequence>